<keyword evidence="2" id="KW-0812">Transmembrane</keyword>
<feature type="transmembrane region" description="Helical" evidence="2">
    <location>
        <begin position="6"/>
        <end position="30"/>
    </location>
</feature>
<dbReference type="AlphaFoldDB" id="A0AAD7ZP74"/>
<keyword evidence="2" id="KW-0472">Membrane</keyword>
<dbReference type="Proteomes" id="UP001233999">
    <property type="component" value="Unassembled WGS sequence"/>
</dbReference>
<feature type="compositionally biased region" description="Polar residues" evidence="1">
    <location>
        <begin position="92"/>
        <end position="104"/>
    </location>
</feature>
<organism evidence="3 4">
    <name type="scientific">Diploptera punctata</name>
    <name type="common">Pacific beetle cockroach</name>
    <dbReference type="NCBI Taxonomy" id="6984"/>
    <lineage>
        <taxon>Eukaryota</taxon>
        <taxon>Metazoa</taxon>
        <taxon>Ecdysozoa</taxon>
        <taxon>Arthropoda</taxon>
        <taxon>Hexapoda</taxon>
        <taxon>Insecta</taxon>
        <taxon>Pterygota</taxon>
        <taxon>Neoptera</taxon>
        <taxon>Polyneoptera</taxon>
        <taxon>Dictyoptera</taxon>
        <taxon>Blattodea</taxon>
        <taxon>Blaberoidea</taxon>
        <taxon>Blaberidae</taxon>
        <taxon>Diplopterinae</taxon>
        <taxon>Diploptera</taxon>
    </lineage>
</organism>
<comment type="caution">
    <text evidence="3">The sequence shown here is derived from an EMBL/GenBank/DDBJ whole genome shotgun (WGS) entry which is preliminary data.</text>
</comment>
<evidence type="ECO:0000313" key="3">
    <source>
        <dbReference type="EMBL" id="KAJ9584148.1"/>
    </source>
</evidence>
<feature type="non-terminal residue" evidence="3">
    <location>
        <position position="1"/>
    </location>
</feature>
<keyword evidence="4" id="KW-1185">Reference proteome</keyword>
<reference evidence="3" key="2">
    <citation type="submission" date="2023-05" db="EMBL/GenBank/DDBJ databases">
        <authorList>
            <person name="Fouks B."/>
        </authorList>
    </citation>
    <scope>NUCLEOTIDE SEQUENCE</scope>
    <source>
        <strain evidence="3">Stay&amp;Tobe</strain>
        <tissue evidence="3">Testes</tissue>
    </source>
</reference>
<dbReference type="EMBL" id="JASPKZ010007459">
    <property type="protein sequence ID" value="KAJ9584148.1"/>
    <property type="molecule type" value="Genomic_DNA"/>
</dbReference>
<evidence type="ECO:0000256" key="2">
    <source>
        <dbReference type="SAM" id="Phobius"/>
    </source>
</evidence>
<name>A0AAD7ZP74_DIPPU</name>
<feature type="region of interest" description="Disordered" evidence="1">
    <location>
        <begin position="59"/>
        <end position="112"/>
    </location>
</feature>
<sequence>TMLDDIGLYFGIEYIYCEVILIAIFIYLLLEAARWIFPVNRIPCYYCLLKAEKSKTVHRGRKRHSEVRVSPTSNGEVTRKTRSGAVYYHIHNASSTRPIQGSSNDDSDIQVT</sequence>
<gene>
    <name evidence="3" type="ORF">L9F63_021513</name>
</gene>
<evidence type="ECO:0000313" key="4">
    <source>
        <dbReference type="Proteomes" id="UP001233999"/>
    </source>
</evidence>
<reference evidence="3" key="1">
    <citation type="journal article" date="2023" name="IScience">
        <title>Live-bearing cockroach genome reveals convergent evolutionary mechanisms linked to viviparity in insects and beyond.</title>
        <authorList>
            <person name="Fouks B."/>
            <person name="Harrison M.C."/>
            <person name="Mikhailova A.A."/>
            <person name="Marchal E."/>
            <person name="English S."/>
            <person name="Carruthers M."/>
            <person name="Jennings E.C."/>
            <person name="Chiamaka E.L."/>
            <person name="Frigard R.A."/>
            <person name="Pippel M."/>
            <person name="Attardo G.M."/>
            <person name="Benoit J.B."/>
            <person name="Bornberg-Bauer E."/>
            <person name="Tobe S.S."/>
        </authorList>
    </citation>
    <scope>NUCLEOTIDE SEQUENCE</scope>
    <source>
        <strain evidence="3">Stay&amp;Tobe</strain>
    </source>
</reference>
<protein>
    <submittedName>
        <fullName evidence="3">Uncharacterized protein</fullName>
    </submittedName>
</protein>
<accession>A0AAD7ZP74</accession>
<keyword evidence="2" id="KW-1133">Transmembrane helix</keyword>
<evidence type="ECO:0000256" key="1">
    <source>
        <dbReference type="SAM" id="MobiDB-lite"/>
    </source>
</evidence>
<proteinExistence type="predicted"/>